<evidence type="ECO:0000313" key="3">
    <source>
        <dbReference type="Proteomes" id="UP001596456"/>
    </source>
</evidence>
<keyword evidence="1" id="KW-0732">Signal</keyword>
<dbReference type="RefSeq" id="WP_377358868.1">
    <property type="nucleotide sequence ID" value="NZ_JBHTCM010000010.1"/>
</dbReference>
<comment type="caution">
    <text evidence="2">The sequence shown here is derived from an EMBL/GenBank/DDBJ whole genome shotgun (WGS) entry which is preliminary data.</text>
</comment>
<evidence type="ECO:0000313" key="2">
    <source>
        <dbReference type="EMBL" id="MFC7333654.1"/>
    </source>
</evidence>
<accession>A0ABW2KW17</accession>
<dbReference type="Pfam" id="PF10029">
    <property type="entry name" value="DUF2271"/>
    <property type="match status" value="1"/>
</dbReference>
<name>A0ABW2KW17_9PROT</name>
<reference evidence="3" key="1">
    <citation type="journal article" date="2019" name="Int. J. Syst. Evol. Microbiol.">
        <title>The Global Catalogue of Microorganisms (GCM) 10K type strain sequencing project: providing services to taxonomists for standard genome sequencing and annotation.</title>
        <authorList>
            <consortium name="The Broad Institute Genomics Platform"/>
            <consortium name="The Broad Institute Genome Sequencing Center for Infectious Disease"/>
            <person name="Wu L."/>
            <person name="Ma J."/>
        </authorList>
    </citation>
    <scope>NUCLEOTIDE SEQUENCE [LARGE SCALE GENOMIC DNA]</scope>
    <source>
        <strain evidence="3">CGMCC 1.16275</strain>
    </source>
</reference>
<feature type="chain" id="PRO_5047540783" evidence="1">
    <location>
        <begin position="20"/>
        <end position="171"/>
    </location>
</feature>
<keyword evidence="3" id="KW-1185">Reference proteome</keyword>
<organism evidence="2 3">
    <name type="scientific">Rhodocista pekingensis</name>
    <dbReference type="NCBI Taxonomy" id="201185"/>
    <lineage>
        <taxon>Bacteria</taxon>
        <taxon>Pseudomonadati</taxon>
        <taxon>Pseudomonadota</taxon>
        <taxon>Alphaproteobacteria</taxon>
        <taxon>Rhodospirillales</taxon>
        <taxon>Azospirillaceae</taxon>
        <taxon>Rhodocista</taxon>
    </lineage>
</organism>
<dbReference type="PIRSF" id="PIRSF014995">
    <property type="entry name" value="UCP014995"/>
    <property type="match status" value="1"/>
</dbReference>
<feature type="signal peptide" evidence="1">
    <location>
        <begin position="1"/>
        <end position="19"/>
    </location>
</feature>
<dbReference type="EMBL" id="JBHTCM010000010">
    <property type="protein sequence ID" value="MFC7333654.1"/>
    <property type="molecule type" value="Genomic_DNA"/>
</dbReference>
<sequence>MRALLMIAGLGLLGGPALADEMVVEVELPQLKVAEYHRPYVAVWVAWPDQSVAATLEVWYAQEDGPEGEGESWLKDLRQWWRRIGRTLEMPVDGVSGPTRAPGSHVLTYAGDTGPLKALPPGEYVLQVEAAREVGGRELVSIPFTWPGTAKAEAKGETELGGIRLTLVQAP</sequence>
<protein>
    <submittedName>
        <fullName evidence="2">DUF2271 domain-containing protein</fullName>
    </submittedName>
</protein>
<dbReference type="Proteomes" id="UP001596456">
    <property type="component" value="Unassembled WGS sequence"/>
</dbReference>
<gene>
    <name evidence="2" type="ORF">ACFQPS_10810</name>
</gene>
<proteinExistence type="predicted"/>
<evidence type="ECO:0000256" key="1">
    <source>
        <dbReference type="SAM" id="SignalP"/>
    </source>
</evidence>
<dbReference type="InterPro" id="IPR014469">
    <property type="entry name" value="DUF2271"/>
</dbReference>